<dbReference type="EMBL" id="CP113361">
    <property type="protein sequence ID" value="WAI01055.1"/>
    <property type="molecule type" value="Genomic_DNA"/>
</dbReference>
<dbReference type="GO" id="GO:0016485">
    <property type="term" value="P:protein processing"/>
    <property type="evidence" value="ECO:0007669"/>
    <property type="project" value="TreeGrafter"/>
</dbReference>
<dbReference type="InterPro" id="IPR000671">
    <property type="entry name" value="Peptidase_A31"/>
</dbReference>
<reference evidence="5" key="1">
    <citation type="submission" date="2022-11" db="EMBL/GenBank/DDBJ databases">
        <title>Complete genome sequence of Methanogenium organophilum DSM 3596.</title>
        <authorList>
            <person name="Chen S.-C."/>
            <person name="Lai S.-J."/>
            <person name="You Y.-T."/>
        </authorList>
    </citation>
    <scope>NUCLEOTIDE SEQUENCE</scope>
    <source>
        <strain evidence="5">DSM 3596</strain>
    </source>
</reference>
<protein>
    <submittedName>
        <fullName evidence="5">Hydrogenase maturation protease</fullName>
    </submittedName>
</protein>
<dbReference type="Proteomes" id="UP001163096">
    <property type="component" value="Chromosome"/>
</dbReference>
<dbReference type="PANTHER" id="PTHR30302:SF1">
    <property type="entry name" value="HYDROGENASE 2 MATURATION PROTEASE"/>
    <property type="match status" value="1"/>
</dbReference>
<dbReference type="InterPro" id="IPR023430">
    <property type="entry name" value="Pept_HybD-like_dom_sf"/>
</dbReference>
<evidence type="ECO:0000313" key="6">
    <source>
        <dbReference type="Proteomes" id="UP001163096"/>
    </source>
</evidence>
<sequence length="150" mass="16090">MTNKRVRVIGCGNPLMGNDAVGVRVIENLQKTHPEIDVIEGGVGGLGMLPMMEGYDHIFLVDATTGYGSHIGEILIFSKPPSNEFFPLSLSDIGVLDAVNVAEELGICPEITIIGIEAGKIEEFSACMSPEMETAVEDACVIILNEIKKE</sequence>
<dbReference type="Gene3D" id="3.40.50.1450">
    <property type="entry name" value="HybD-like"/>
    <property type="match status" value="1"/>
</dbReference>
<organism evidence="5 6">
    <name type="scientific">Methanogenium organophilum</name>
    <dbReference type="NCBI Taxonomy" id="2199"/>
    <lineage>
        <taxon>Archaea</taxon>
        <taxon>Methanobacteriati</taxon>
        <taxon>Methanobacteriota</taxon>
        <taxon>Stenosarchaea group</taxon>
        <taxon>Methanomicrobia</taxon>
        <taxon>Methanomicrobiales</taxon>
        <taxon>Methanomicrobiaceae</taxon>
        <taxon>Methanogenium</taxon>
    </lineage>
</organism>
<dbReference type="GO" id="GO:0008047">
    <property type="term" value="F:enzyme activator activity"/>
    <property type="evidence" value="ECO:0007669"/>
    <property type="project" value="InterPro"/>
</dbReference>
<dbReference type="RefSeq" id="WP_268186269.1">
    <property type="nucleotide sequence ID" value="NZ_CP113361.1"/>
</dbReference>
<dbReference type="KEGG" id="mou:OU421_11630"/>
<dbReference type="GO" id="GO:0004190">
    <property type="term" value="F:aspartic-type endopeptidase activity"/>
    <property type="evidence" value="ECO:0007669"/>
    <property type="project" value="UniProtKB-KW"/>
</dbReference>
<accession>A0A9X9S525</accession>
<evidence type="ECO:0000313" key="5">
    <source>
        <dbReference type="EMBL" id="WAI01055.1"/>
    </source>
</evidence>
<evidence type="ECO:0000256" key="4">
    <source>
        <dbReference type="ARBA" id="ARBA00022801"/>
    </source>
</evidence>
<name>A0A9X9S525_METOG</name>
<evidence type="ECO:0000256" key="3">
    <source>
        <dbReference type="ARBA" id="ARBA00022750"/>
    </source>
</evidence>
<comment type="similarity">
    <text evidence="1">Belongs to the peptidase A31 family.</text>
</comment>
<dbReference type="PANTHER" id="PTHR30302">
    <property type="entry name" value="HYDROGENASE 1 MATURATION PROTEASE"/>
    <property type="match status" value="1"/>
</dbReference>
<gene>
    <name evidence="5" type="ORF">OU421_11630</name>
</gene>
<dbReference type="SUPFAM" id="SSF53163">
    <property type="entry name" value="HybD-like"/>
    <property type="match status" value="1"/>
</dbReference>
<keyword evidence="4" id="KW-0378">Hydrolase</keyword>
<dbReference type="CDD" id="cd00518">
    <property type="entry name" value="H2MP"/>
    <property type="match status" value="1"/>
</dbReference>
<dbReference type="NCBIfam" id="TIGR00072">
    <property type="entry name" value="hydrog_prot"/>
    <property type="match status" value="1"/>
</dbReference>
<dbReference type="AlphaFoldDB" id="A0A9X9S525"/>
<evidence type="ECO:0000256" key="2">
    <source>
        <dbReference type="ARBA" id="ARBA00022670"/>
    </source>
</evidence>
<keyword evidence="6" id="KW-1185">Reference proteome</keyword>
<evidence type="ECO:0000256" key="1">
    <source>
        <dbReference type="ARBA" id="ARBA00006814"/>
    </source>
</evidence>
<dbReference type="Pfam" id="PF01750">
    <property type="entry name" value="HycI"/>
    <property type="match status" value="1"/>
</dbReference>
<dbReference type="GeneID" id="76835762"/>
<keyword evidence="3" id="KW-0064">Aspartyl protease</keyword>
<keyword evidence="2 5" id="KW-0645">Protease</keyword>
<proteinExistence type="inferred from homology"/>